<dbReference type="CDD" id="cd14520">
    <property type="entry name" value="DSP_DUSP12"/>
    <property type="match status" value="1"/>
</dbReference>
<proteinExistence type="inferred from homology"/>
<dbReference type="InterPro" id="IPR000387">
    <property type="entry name" value="Tyr_Pase_dom"/>
</dbReference>
<dbReference type="InterPro" id="IPR000340">
    <property type="entry name" value="Dual-sp_phosphatase_cat-dom"/>
</dbReference>
<sequence length="834" mass="93561">MAIPKANPKAKSTKPRSPFLILTTSIACIAVLYLASSLLSTPGLSASTSSSLQGLVNKPKNRHTLQENTCIGAAKSIALENTATRVKVWGTMNLALGVPLKRRCFLGEVIILLVLSQWTFVMPSRMCINPIHNKKGILHQAGDEGSEEGWTGNSCAMESLYDMDLMSETIPVILDNSKMWHHVLTTSMKLGPRGIAHVQGVNRADLKENALYSNLLLINRTASPLSWFMECKDRNNRNSILLPYSFLPSMAAKKFRDAAQKIKALLGDYDAIHVRRGDKLKTRKDRFGVQRSLHPHLDRDTRPEFILCRISKWVPPRRTLYIASNERTPGFFSPLAARLIMMGAKTFIRTFKEDDTDLSLTDDPKKNTKIWHVLYWQYRKMPYLVREHLFIGNIGDAAEVLQNGSDDITHILSVLSSASISFFSEWRSGISIPTKEIRKVFVGDSDSENGSKSALSPDKLLYSLEYAGKDLKFVRMAVPLRDMESEDLLDYLDAALDFIENSRKEGSVLVHCFAGVSRSAAIITAYLMKSERLTVDDAIESLRQSCESVCPNDGFLEQLKMFEEMGFKVDRGSPIYKRFRLKVLGESYNCGEKIDISKFGPDPSSLAEKLSSHSEKLTNNEARPNTPAYRCKKCRRLVALKENAVDHVPGEGETCFNWRKRSGTFSRSEDDECSSIFIEPLCWMKADSELSYGTISHSSLSSSNYTQLKKVVWRESYRASTVKLVWVTSTGPAFSAVAGAGLHLPSSFTKAESTSALSRSFFPPVLPNFGQSPLKRVWLLSPQVVRSRTMELDSLPESVTFSLRMPKTFKRYREPARIPQSPGSMDLFQDDKNN</sequence>
<dbReference type="Proteomes" id="UP000325081">
    <property type="component" value="Unassembled WGS sequence"/>
</dbReference>
<organism evidence="8 9">
    <name type="scientific">Striga asiatica</name>
    <name type="common">Asiatic witchweed</name>
    <name type="synonym">Buchnera asiatica</name>
    <dbReference type="NCBI Taxonomy" id="4170"/>
    <lineage>
        <taxon>Eukaryota</taxon>
        <taxon>Viridiplantae</taxon>
        <taxon>Streptophyta</taxon>
        <taxon>Embryophyta</taxon>
        <taxon>Tracheophyta</taxon>
        <taxon>Spermatophyta</taxon>
        <taxon>Magnoliopsida</taxon>
        <taxon>eudicotyledons</taxon>
        <taxon>Gunneridae</taxon>
        <taxon>Pentapetalae</taxon>
        <taxon>asterids</taxon>
        <taxon>lamiids</taxon>
        <taxon>Lamiales</taxon>
        <taxon>Orobanchaceae</taxon>
        <taxon>Buchnereae</taxon>
        <taxon>Striga</taxon>
    </lineage>
</organism>
<reference evidence="9" key="1">
    <citation type="journal article" date="2019" name="Curr. Biol.">
        <title>Genome Sequence of Striga asiatica Provides Insight into the Evolution of Plant Parasitism.</title>
        <authorList>
            <person name="Yoshida S."/>
            <person name="Kim S."/>
            <person name="Wafula E.K."/>
            <person name="Tanskanen J."/>
            <person name="Kim Y.M."/>
            <person name="Honaas L."/>
            <person name="Yang Z."/>
            <person name="Spallek T."/>
            <person name="Conn C.E."/>
            <person name="Ichihashi Y."/>
            <person name="Cheong K."/>
            <person name="Cui S."/>
            <person name="Der J.P."/>
            <person name="Gundlach H."/>
            <person name="Jiao Y."/>
            <person name="Hori C."/>
            <person name="Ishida J.K."/>
            <person name="Kasahara H."/>
            <person name="Kiba T."/>
            <person name="Kim M.S."/>
            <person name="Koo N."/>
            <person name="Laohavisit A."/>
            <person name="Lee Y.H."/>
            <person name="Lumba S."/>
            <person name="McCourt P."/>
            <person name="Mortimer J.C."/>
            <person name="Mutuku J.M."/>
            <person name="Nomura T."/>
            <person name="Sasaki-Sekimoto Y."/>
            <person name="Seto Y."/>
            <person name="Wang Y."/>
            <person name="Wakatake T."/>
            <person name="Sakakibara H."/>
            <person name="Demura T."/>
            <person name="Yamaguchi S."/>
            <person name="Yoneyama K."/>
            <person name="Manabe R.I."/>
            <person name="Nelson D.C."/>
            <person name="Schulman A.H."/>
            <person name="Timko M.P."/>
            <person name="dePamphilis C.W."/>
            <person name="Choi D."/>
            <person name="Shirasu K."/>
        </authorList>
    </citation>
    <scope>NUCLEOTIDE SEQUENCE [LARGE SCALE GENOMIC DNA]</scope>
    <source>
        <strain evidence="9">cv. UVA1</strain>
    </source>
</reference>
<feature type="region of interest" description="Disordered" evidence="5">
    <location>
        <begin position="815"/>
        <end position="834"/>
    </location>
</feature>
<evidence type="ECO:0000259" key="6">
    <source>
        <dbReference type="PROSITE" id="PS50054"/>
    </source>
</evidence>
<dbReference type="PROSITE" id="PS51257">
    <property type="entry name" value="PROKAR_LIPOPROTEIN"/>
    <property type="match status" value="1"/>
</dbReference>
<keyword evidence="4" id="KW-0904">Protein phosphatase</keyword>
<dbReference type="SMART" id="SM00195">
    <property type="entry name" value="DSPc"/>
    <property type="match status" value="1"/>
</dbReference>
<protein>
    <recommendedName>
        <fullName evidence="2">protein-tyrosine-phosphatase</fullName>
        <ecNumber evidence="2">3.1.3.48</ecNumber>
    </recommendedName>
</protein>
<dbReference type="PANTHER" id="PTHR45848:SF4">
    <property type="entry name" value="DUAL SPECIFICITY PROTEIN PHOSPHATASE 12"/>
    <property type="match status" value="1"/>
</dbReference>
<dbReference type="OrthoDB" id="1903705at2759"/>
<dbReference type="PROSITE" id="PS50054">
    <property type="entry name" value="TYR_PHOSPHATASE_DUAL"/>
    <property type="match status" value="1"/>
</dbReference>
<evidence type="ECO:0000259" key="7">
    <source>
        <dbReference type="PROSITE" id="PS50056"/>
    </source>
</evidence>
<dbReference type="FunFam" id="3.90.190.10:FF:000083">
    <property type="entry name" value="Dual specificity protein phosphatase 12-like"/>
    <property type="match status" value="1"/>
</dbReference>
<dbReference type="PANTHER" id="PTHR45848">
    <property type="entry name" value="DUAL SPECIFICITY PROTEIN PHOSPHATASE 12 FAMILY MEMBER"/>
    <property type="match status" value="1"/>
</dbReference>
<dbReference type="GO" id="GO:0008138">
    <property type="term" value="F:protein tyrosine/serine/threonine phosphatase activity"/>
    <property type="evidence" value="ECO:0007669"/>
    <property type="project" value="TreeGrafter"/>
</dbReference>
<comment type="caution">
    <text evidence="8">The sequence shown here is derived from an EMBL/GenBank/DDBJ whole genome shotgun (WGS) entry which is preliminary data.</text>
</comment>
<dbReference type="InterPro" id="IPR029021">
    <property type="entry name" value="Prot-tyrosine_phosphatase-like"/>
</dbReference>
<evidence type="ECO:0000256" key="4">
    <source>
        <dbReference type="ARBA" id="ARBA00022912"/>
    </source>
</evidence>
<dbReference type="AlphaFoldDB" id="A0A5A7R3K2"/>
<feature type="non-terminal residue" evidence="8">
    <location>
        <position position="834"/>
    </location>
</feature>
<evidence type="ECO:0000256" key="3">
    <source>
        <dbReference type="ARBA" id="ARBA00022801"/>
    </source>
</evidence>
<dbReference type="Pfam" id="PF00782">
    <property type="entry name" value="DSPc"/>
    <property type="match status" value="1"/>
</dbReference>
<evidence type="ECO:0000313" key="8">
    <source>
        <dbReference type="EMBL" id="GER51910.1"/>
    </source>
</evidence>
<keyword evidence="9" id="KW-1185">Reference proteome</keyword>
<keyword evidence="3" id="KW-0378">Hydrolase</keyword>
<name>A0A5A7R3K2_STRAF</name>
<feature type="domain" description="Tyrosine specific protein phosphatases" evidence="7">
    <location>
        <begin position="489"/>
        <end position="544"/>
    </location>
</feature>
<dbReference type="PROSITE" id="PS50056">
    <property type="entry name" value="TYR_PHOSPHATASE_2"/>
    <property type="match status" value="1"/>
</dbReference>
<dbReference type="Gene3D" id="3.90.190.10">
    <property type="entry name" value="Protein tyrosine phosphatase superfamily"/>
    <property type="match status" value="1"/>
</dbReference>
<evidence type="ECO:0000256" key="5">
    <source>
        <dbReference type="SAM" id="MobiDB-lite"/>
    </source>
</evidence>
<feature type="domain" description="Tyrosine-protein phosphatase" evidence="6">
    <location>
        <begin position="381"/>
        <end position="568"/>
    </location>
</feature>
<dbReference type="EMBL" id="BKCP01010070">
    <property type="protein sequence ID" value="GER51910.1"/>
    <property type="molecule type" value="Genomic_DNA"/>
</dbReference>
<comment type="similarity">
    <text evidence="1">Belongs to the protein-tyrosine phosphatase family. Non-receptor class dual specificity subfamily.</text>
</comment>
<evidence type="ECO:0000313" key="9">
    <source>
        <dbReference type="Proteomes" id="UP000325081"/>
    </source>
</evidence>
<dbReference type="PROSITE" id="PS00383">
    <property type="entry name" value="TYR_PHOSPHATASE_1"/>
    <property type="match status" value="1"/>
</dbReference>
<accession>A0A5A7R3K2</accession>
<dbReference type="EC" id="3.1.3.48" evidence="2"/>
<evidence type="ECO:0000256" key="1">
    <source>
        <dbReference type="ARBA" id="ARBA00008601"/>
    </source>
</evidence>
<dbReference type="InterPro" id="IPR016130">
    <property type="entry name" value="Tyr_Pase_AS"/>
</dbReference>
<gene>
    <name evidence="8" type="ORF">STAS_29328</name>
</gene>
<dbReference type="GO" id="GO:0004725">
    <property type="term" value="F:protein tyrosine phosphatase activity"/>
    <property type="evidence" value="ECO:0007669"/>
    <property type="project" value="UniProtKB-EC"/>
</dbReference>
<dbReference type="SUPFAM" id="SSF52799">
    <property type="entry name" value="(Phosphotyrosine protein) phosphatases II"/>
    <property type="match status" value="1"/>
</dbReference>
<dbReference type="InterPro" id="IPR020422">
    <property type="entry name" value="TYR_PHOSPHATASE_DUAL_dom"/>
</dbReference>
<evidence type="ECO:0000256" key="2">
    <source>
        <dbReference type="ARBA" id="ARBA00013064"/>
    </source>
</evidence>